<evidence type="ECO:0000256" key="1">
    <source>
        <dbReference type="SAM" id="SignalP"/>
    </source>
</evidence>
<keyword evidence="1" id="KW-0732">Signal</keyword>
<accession>A0ABR2FPA0</accession>
<feature type="signal peptide" evidence="1">
    <location>
        <begin position="1"/>
        <end position="17"/>
    </location>
</feature>
<proteinExistence type="predicted"/>
<evidence type="ECO:0000313" key="3">
    <source>
        <dbReference type="Proteomes" id="UP001472677"/>
    </source>
</evidence>
<feature type="chain" id="PRO_5045438297" description="Secreted protein" evidence="1">
    <location>
        <begin position="18"/>
        <end position="108"/>
    </location>
</feature>
<name>A0ABR2FPA0_9ROSI</name>
<reference evidence="2 3" key="1">
    <citation type="journal article" date="2024" name="G3 (Bethesda)">
        <title>Genome assembly of Hibiscus sabdariffa L. provides insights into metabolisms of medicinal natural products.</title>
        <authorList>
            <person name="Kim T."/>
        </authorList>
    </citation>
    <scope>NUCLEOTIDE SEQUENCE [LARGE SCALE GENOMIC DNA]</scope>
    <source>
        <strain evidence="2">TK-2024</strain>
        <tissue evidence="2">Old leaves</tissue>
    </source>
</reference>
<evidence type="ECO:0000313" key="2">
    <source>
        <dbReference type="EMBL" id="KAK8583898.1"/>
    </source>
</evidence>
<dbReference type="Proteomes" id="UP001472677">
    <property type="component" value="Unassembled WGS sequence"/>
</dbReference>
<keyword evidence="3" id="KW-1185">Reference proteome</keyword>
<evidence type="ECO:0008006" key="4">
    <source>
        <dbReference type="Google" id="ProtNLM"/>
    </source>
</evidence>
<protein>
    <recommendedName>
        <fullName evidence="4">Secreted protein</fullName>
    </recommendedName>
</protein>
<organism evidence="2 3">
    <name type="scientific">Hibiscus sabdariffa</name>
    <name type="common">roselle</name>
    <dbReference type="NCBI Taxonomy" id="183260"/>
    <lineage>
        <taxon>Eukaryota</taxon>
        <taxon>Viridiplantae</taxon>
        <taxon>Streptophyta</taxon>
        <taxon>Embryophyta</taxon>
        <taxon>Tracheophyta</taxon>
        <taxon>Spermatophyta</taxon>
        <taxon>Magnoliopsida</taxon>
        <taxon>eudicotyledons</taxon>
        <taxon>Gunneridae</taxon>
        <taxon>Pentapetalae</taxon>
        <taxon>rosids</taxon>
        <taxon>malvids</taxon>
        <taxon>Malvales</taxon>
        <taxon>Malvaceae</taxon>
        <taxon>Malvoideae</taxon>
        <taxon>Hibiscus</taxon>
    </lineage>
</organism>
<sequence length="108" mass="11372">MFLVSLILSYSVFGGFSSTESFLFSSGLVVGNAEVEGLSHITTVILVGFLSNESMCNGWERLNPKPTPTSDADVNRVCGSDKSTALHCDAVGGAVNVTEKGCSFKVEC</sequence>
<comment type="caution">
    <text evidence="2">The sequence shown here is derived from an EMBL/GenBank/DDBJ whole genome shotgun (WGS) entry which is preliminary data.</text>
</comment>
<gene>
    <name evidence="2" type="ORF">V6N12_068153</name>
</gene>
<dbReference type="EMBL" id="JBBPBM010000005">
    <property type="protein sequence ID" value="KAK8583898.1"/>
    <property type="molecule type" value="Genomic_DNA"/>
</dbReference>